<dbReference type="AlphaFoldDB" id="A0A2Z4LUZ7"/>
<keyword evidence="2" id="KW-1185">Reference proteome</keyword>
<dbReference type="Gene3D" id="2.180.10.10">
    <property type="entry name" value="RHS repeat-associated core"/>
    <property type="match status" value="1"/>
</dbReference>
<protein>
    <recommendedName>
        <fullName evidence="3">RHS repeat-associated core domain-containing protein</fullName>
    </recommendedName>
</protein>
<reference evidence="1 2" key="1">
    <citation type="submission" date="2018-06" db="EMBL/GenBank/DDBJ databases">
        <title>Spongiibacterium sp. HME9304 Genome sequencing and assembly.</title>
        <authorList>
            <person name="Kang H."/>
            <person name="Kim H."/>
            <person name="Joh K."/>
        </authorList>
    </citation>
    <scope>NUCLEOTIDE SEQUENCE [LARGE SCALE GENOMIC DNA]</scope>
    <source>
        <strain evidence="1 2">HME9304</strain>
    </source>
</reference>
<dbReference type="InterPro" id="IPR022385">
    <property type="entry name" value="Rhs_assc_core"/>
</dbReference>
<dbReference type="NCBIfam" id="TIGR03696">
    <property type="entry name" value="Rhs_assc_core"/>
    <property type="match status" value="1"/>
</dbReference>
<organism evidence="1 2">
    <name type="scientific">Flagellimonas maritima</name>
    <dbReference type="NCBI Taxonomy" id="1383885"/>
    <lineage>
        <taxon>Bacteria</taxon>
        <taxon>Pseudomonadati</taxon>
        <taxon>Bacteroidota</taxon>
        <taxon>Flavobacteriia</taxon>
        <taxon>Flavobacteriales</taxon>
        <taxon>Flavobacteriaceae</taxon>
        <taxon>Flagellimonas</taxon>
    </lineage>
</organism>
<proteinExistence type="predicted"/>
<dbReference type="EMBL" id="CP030104">
    <property type="protein sequence ID" value="AWX45711.1"/>
    <property type="molecule type" value="Genomic_DNA"/>
</dbReference>
<gene>
    <name evidence="1" type="ORF">HME9304_02738</name>
</gene>
<name>A0A2Z4LUZ7_9FLAO</name>
<dbReference type="InterPro" id="IPR050708">
    <property type="entry name" value="T6SS_VgrG/RHS"/>
</dbReference>
<evidence type="ECO:0000313" key="1">
    <source>
        <dbReference type="EMBL" id="AWX45711.1"/>
    </source>
</evidence>
<sequence>MGNVRAVFMKNGNDASLEGYTDYYPFGMPMPGKSLLGAEGYRYAFQGQEKDPETGKEAFELRLWDSRIGRWLTTDPYGQYSSPYLGMGNDPINGIDPDGGWKWKLFAKWARNRAIKAGLEVGELYKSGGEWGFNTSSVTSGFTTDADATVTFNFTNAWKNDLPATITAHEPNWAENLQTFAEYNPALNQVPGGKVGFDLVYGIADDAYVYGTRNFTKNGGRHLTGFGATPKEEFNAGLNTFLTFTPSPLKGFRVTGPKLNVATFGTTFKGTFLTKLSPRTRGDIIININKATDQIHGKRLMNTLKSQAEKLNNNN</sequence>
<dbReference type="Proteomes" id="UP000248536">
    <property type="component" value="Chromosome"/>
</dbReference>
<evidence type="ECO:0008006" key="3">
    <source>
        <dbReference type="Google" id="ProtNLM"/>
    </source>
</evidence>
<dbReference type="PANTHER" id="PTHR32305">
    <property type="match status" value="1"/>
</dbReference>
<dbReference type="KEGG" id="spon:HME9304_02738"/>
<evidence type="ECO:0000313" key="2">
    <source>
        <dbReference type="Proteomes" id="UP000248536"/>
    </source>
</evidence>
<dbReference type="PANTHER" id="PTHR32305:SF15">
    <property type="entry name" value="PROTEIN RHSA-RELATED"/>
    <property type="match status" value="1"/>
</dbReference>
<accession>A0A2Z4LUZ7</accession>